<evidence type="ECO:0000259" key="2">
    <source>
        <dbReference type="Pfam" id="PF06722"/>
    </source>
</evidence>
<dbReference type="Pfam" id="PF03033">
    <property type="entry name" value="Glyco_transf_28"/>
    <property type="match status" value="1"/>
</dbReference>
<dbReference type="InterPro" id="IPR002213">
    <property type="entry name" value="UDP_glucos_trans"/>
</dbReference>
<keyword evidence="4" id="KW-1185">Reference proteome</keyword>
<dbReference type="Proteomes" id="UP001209885">
    <property type="component" value="Unassembled WGS sequence"/>
</dbReference>
<comment type="caution">
    <text evidence="3">The sequence shown here is derived from an EMBL/GenBank/DDBJ whole genome shotgun (WGS) entry which is preliminary data.</text>
</comment>
<dbReference type="SUPFAM" id="SSF53756">
    <property type="entry name" value="UDP-Glycosyltransferase/glycogen phosphorylase"/>
    <property type="match status" value="1"/>
</dbReference>
<dbReference type="Gene3D" id="3.40.50.2000">
    <property type="entry name" value="Glycogen Phosphorylase B"/>
    <property type="match status" value="2"/>
</dbReference>
<evidence type="ECO:0000313" key="3">
    <source>
        <dbReference type="EMBL" id="MCX2744146.1"/>
    </source>
</evidence>
<dbReference type="InterPro" id="IPR004276">
    <property type="entry name" value="GlycoTrans_28_N"/>
</dbReference>
<dbReference type="Pfam" id="PF06722">
    <property type="entry name" value="EryCIII-like_C"/>
    <property type="match status" value="1"/>
</dbReference>
<reference evidence="3 4" key="1">
    <citation type="submission" date="2022-11" db="EMBL/GenBank/DDBJ databases">
        <title>The characterization of three novel Bacteroidetes species and genomic analysis of their roles in tidal elemental geochemical cycles.</title>
        <authorList>
            <person name="Ma K."/>
        </authorList>
    </citation>
    <scope>NUCLEOTIDE SEQUENCE [LARGE SCALE GENOMIC DNA]</scope>
    <source>
        <strain evidence="3 4">M17</strain>
    </source>
</reference>
<dbReference type="RefSeq" id="WP_266056612.1">
    <property type="nucleotide sequence ID" value="NZ_JAPFQN010000005.1"/>
</dbReference>
<dbReference type="PANTHER" id="PTHR48050:SF13">
    <property type="entry name" value="STEROL 3-BETA-GLUCOSYLTRANSFERASE UGT80A2"/>
    <property type="match status" value="1"/>
</dbReference>
<dbReference type="InterPro" id="IPR010610">
    <property type="entry name" value="EryCIII-like_C"/>
</dbReference>
<dbReference type="CDD" id="cd03784">
    <property type="entry name" value="GT1_Gtf-like"/>
    <property type="match status" value="1"/>
</dbReference>
<organism evidence="3 4">
    <name type="scientific">Mangrovivirga halotolerans</name>
    <dbReference type="NCBI Taxonomy" id="2993936"/>
    <lineage>
        <taxon>Bacteria</taxon>
        <taxon>Pseudomonadati</taxon>
        <taxon>Bacteroidota</taxon>
        <taxon>Cytophagia</taxon>
        <taxon>Cytophagales</taxon>
        <taxon>Mangrovivirgaceae</taxon>
        <taxon>Mangrovivirga</taxon>
    </lineage>
</organism>
<accession>A0ABT3RQU5</accession>
<gene>
    <name evidence="3" type="ORF">OO013_09730</name>
</gene>
<feature type="domain" description="Erythromycin biosynthesis protein CIII-like C-terminal" evidence="2">
    <location>
        <begin position="306"/>
        <end position="400"/>
    </location>
</feature>
<dbReference type="PANTHER" id="PTHR48050">
    <property type="entry name" value="STEROL 3-BETA-GLUCOSYLTRANSFERASE"/>
    <property type="match status" value="1"/>
</dbReference>
<protein>
    <submittedName>
        <fullName evidence="3">Glycosyltransferase</fullName>
    </submittedName>
</protein>
<sequence>MKILITSLGTRGDIEPFLALGELLHKRGHKVTCLFPEQFSQLVDDTGLEFESLGPEFLELIDSDLGKAAMGGDVNQFRKIQAYIKLARMGRGMNKKMFLIQRDIIENHKFDKIIYHPKTLYPIIWEMKYPDTTMLLSPVPYLHYTKGHTHLFFNSNFGEFFNKLTYKLADWGLYKTISSSLKWIEDQNINKLKVKEVLNKRRLIYTISPQLFEVDPLQNKRARVLGYRQRNYQRNWQPDEKLLSFLATHSKPLFITFGSMTNPEPENKTRIFMEVLAKNKIPAIFNTASGGLKEPIDYDRELFYFVNNIPYDWILKRVHAVIHHGGSGTTHSGLKYGCPTLIIPHIIDQFVWNKLIYEIGAGPRGIKIGKISPDNLEPKILGLMHNINYQKKAIEIGEKMREENYDDKLLFLIEGKQKVYV</sequence>
<evidence type="ECO:0000313" key="4">
    <source>
        <dbReference type="Proteomes" id="UP001209885"/>
    </source>
</evidence>
<feature type="domain" description="Glycosyltransferase family 28 N-terminal" evidence="1">
    <location>
        <begin position="3"/>
        <end position="64"/>
    </location>
</feature>
<name>A0ABT3RQU5_9BACT</name>
<dbReference type="InterPro" id="IPR050426">
    <property type="entry name" value="Glycosyltransferase_28"/>
</dbReference>
<proteinExistence type="predicted"/>
<dbReference type="EMBL" id="JAPFQN010000005">
    <property type="protein sequence ID" value="MCX2744146.1"/>
    <property type="molecule type" value="Genomic_DNA"/>
</dbReference>
<evidence type="ECO:0000259" key="1">
    <source>
        <dbReference type="Pfam" id="PF03033"/>
    </source>
</evidence>